<accession>A0ABQ5HBK3</accession>
<gene>
    <name evidence="1" type="ORF">Tco_1066777</name>
</gene>
<comment type="caution">
    <text evidence="1">The sequence shown here is derived from an EMBL/GenBank/DDBJ whole genome shotgun (WGS) entry which is preliminary data.</text>
</comment>
<dbReference type="Proteomes" id="UP001151760">
    <property type="component" value="Unassembled WGS sequence"/>
</dbReference>
<keyword evidence="2" id="KW-1185">Reference proteome</keyword>
<reference evidence="1" key="2">
    <citation type="submission" date="2022-01" db="EMBL/GenBank/DDBJ databases">
        <authorList>
            <person name="Yamashiro T."/>
            <person name="Shiraishi A."/>
            <person name="Satake H."/>
            <person name="Nakayama K."/>
        </authorList>
    </citation>
    <scope>NUCLEOTIDE SEQUENCE</scope>
</reference>
<sequence length="263" mass="30984">MLNSMRHQFNPLFHEAAFMTGRNRDFWRTLPEPSRQRQFERIILNFMRDQEEELRQLKEYMNEIDNEFMHLSLMVIEMVEEKIRAQESKKIQKITKFLDAMEAESLNAFRPCDTTILPSYSIPSPPPHIRVRDLKVFIGNFTYECDFMILEDTTSIIDHDLGEIAFGKPFIEQTGLAYDKEEGTIVFRRNDDKITFKMPHRMEKFRHVDLKDMNTDPIPPLILGITRSTGCAMKPLKSKLNAPDMYLVKVEKLIYLRASKSQV</sequence>
<organism evidence="1 2">
    <name type="scientific">Tanacetum coccineum</name>
    <dbReference type="NCBI Taxonomy" id="301880"/>
    <lineage>
        <taxon>Eukaryota</taxon>
        <taxon>Viridiplantae</taxon>
        <taxon>Streptophyta</taxon>
        <taxon>Embryophyta</taxon>
        <taxon>Tracheophyta</taxon>
        <taxon>Spermatophyta</taxon>
        <taxon>Magnoliopsida</taxon>
        <taxon>eudicotyledons</taxon>
        <taxon>Gunneridae</taxon>
        <taxon>Pentapetalae</taxon>
        <taxon>asterids</taxon>
        <taxon>campanulids</taxon>
        <taxon>Asterales</taxon>
        <taxon>Asteraceae</taxon>
        <taxon>Asteroideae</taxon>
        <taxon>Anthemideae</taxon>
        <taxon>Anthemidinae</taxon>
        <taxon>Tanacetum</taxon>
    </lineage>
</organism>
<reference evidence="1" key="1">
    <citation type="journal article" date="2022" name="Int. J. Mol. Sci.">
        <title>Draft Genome of Tanacetum Coccineum: Genomic Comparison of Closely Related Tanacetum-Family Plants.</title>
        <authorList>
            <person name="Yamashiro T."/>
            <person name="Shiraishi A."/>
            <person name="Nakayama K."/>
            <person name="Satake H."/>
        </authorList>
    </citation>
    <scope>NUCLEOTIDE SEQUENCE</scope>
</reference>
<evidence type="ECO:0000313" key="1">
    <source>
        <dbReference type="EMBL" id="GJT85060.1"/>
    </source>
</evidence>
<name>A0ABQ5HBK3_9ASTR</name>
<proteinExistence type="predicted"/>
<dbReference type="EMBL" id="BQNB010019414">
    <property type="protein sequence ID" value="GJT85060.1"/>
    <property type="molecule type" value="Genomic_DNA"/>
</dbReference>
<protein>
    <submittedName>
        <fullName evidence="1">Uncharacterized protein</fullName>
    </submittedName>
</protein>
<evidence type="ECO:0000313" key="2">
    <source>
        <dbReference type="Proteomes" id="UP001151760"/>
    </source>
</evidence>